<keyword evidence="3" id="KW-0472">Membrane</keyword>
<dbReference type="AlphaFoldDB" id="A0A4R7FSJ7"/>
<dbReference type="SUPFAM" id="SSF52540">
    <property type="entry name" value="P-loop containing nucleoside triphosphate hydrolases"/>
    <property type="match status" value="1"/>
</dbReference>
<evidence type="ECO:0000256" key="3">
    <source>
        <dbReference type="SAM" id="Phobius"/>
    </source>
</evidence>
<keyword evidence="2" id="KW-0067">ATP-binding</keyword>
<protein>
    <submittedName>
        <fullName evidence="4">MinD-like ATPase involved in chromosome partitioning or flagellar assembly</fullName>
    </submittedName>
</protein>
<sequence>MSGATALLPALLGGAADRQAELEAADRAIRAPLALSRRVGFVQLVGGVGASTTVAAVAALIAVRRRGAVLAVDAAAGPRSLRWHAGLGTTAPPPADARRTRPQSQADALAGLPITDAGVAVLDGHAEDDLAITETAWAEHVAPLARFCPVVCTDWGVRGAGADLGGVAAASSTVCVVTRSDRSALERALAAAEAVRALPNGPDVVVAAVDVGRTGGRLPVGFGADVGVPVVRVPFEPARRALRPVHGADCSSATRAALIRLAAAVMTPGGNRR</sequence>
<keyword evidence="4" id="KW-0969">Cilium</keyword>
<feature type="transmembrane region" description="Helical" evidence="3">
    <location>
        <begin position="40"/>
        <end position="63"/>
    </location>
</feature>
<dbReference type="EMBL" id="SOAM01000001">
    <property type="protein sequence ID" value="TDS80842.1"/>
    <property type="molecule type" value="Genomic_DNA"/>
</dbReference>
<name>A0A4R7FSJ7_9MICO</name>
<keyword evidence="3" id="KW-1133">Transmembrane helix</keyword>
<keyword evidence="5" id="KW-1185">Reference proteome</keyword>
<dbReference type="GO" id="GO:0005524">
    <property type="term" value="F:ATP binding"/>
    <property type="evidence" value="ECO:0007669"/>
    <property type="project" value="UniProtKB-KW"/>
</dbReference>
<dbReference type="PANTHER" id="PTHR43384:SF6">
    <property type="entry name" value="SEPTUM SITE-DETERMINING PROTEIN MIND HOMOLOG, CHLOROPLASTIC"/>
    <property type="match status" value="1"/>
</dbReference>
<dbReference type="GO" id="GO:0051782">
    <property type="term" value="P:negative regulation of cell division"/>
    <property type="evidence" value="ECO:0007669"/>
    <property type="project" value="TreeGrafter"/>
</dbReference>
<dbReference type="PANTHER" id="PTHR43384">
    <property type="entry name" value="SEPTUM SITE-DETERMINING PROTEIN MIND HOMOLOG, CHLOROPLASTIC-RELATED"/>
    <property type="match status" value="1"/>
</dbReference>
<organism evidence="4 5">
    <name type="scientific">Amnibacterium kyonggiense</name>
    <dbReference type="NCBI Taxonomy" id="595671"/>
    <lineage>
        <taxon>Bacteria</taxon>
        <taxon>Bacillati</taxon>
        <taxon>Actinomycetota</taxon>
        <taxon>Actinomycetes</taxon>
        <taxon>Micrococcales</taxon>
        <taxon>Microbacteriaceae</taxon>
        <taxon>Amnibacterium</taxon>
    </lineage>
</organism>
<dbReference type="OrthoDB" id="5015507at2"/>
<dbReference type="Gene3D" id="3.40.50.300">
    <property type="entry name" value="P-loop containing nucleotide triphosphate hydrolases"/>
    <property type="match status" value="1"/>
</dbReference>
<dbReference type="InterPro" id="IPR050625">
    <property type="entry name" value="ParA/MinD_ATPase"/>
</dbReference>
<dbReference type="RefSeq" id="WP_133765506.1">
    <property type="nucleotide sequence ID" value="NZ_BAAARP010000001.1"/>
</dbReference>
<keyword evidence="3" id="KW-0812">Transmembrane</keyword>
<keyword evidence="1" id="KW-0547">Nucleotide-binding</keyword>
<reference evidence="4 5" key="1">
    <citation type="submission" date="2019-03" db="EMBL/GenBank/DDBJ databases">
        <title>Genomic Encyclopedia of Archaeal and Bacterial Type Strains, Phase II (KMG-II): from individual species to whole genera.</title>
        <authorList>
            <person name="Goeker M."/>
        </authorList>
    </citation>
    <scope>NUCLEOTIDE SEQUENCE [LARGE SCALE GENOMIC DNA]</scope>
    <source>
        <strain evidence="4 5">DSM 24782</strain>
    </source>
</reference>
<evidence type="ECO:0000256" key="2">
    <source>
        <dbReference type="ARBA" id="ARBA00022840"/>
    </source>
</evidence>
<dbReference type="GO" id="GO:0009898">
    <property type="term" value="C:cytoplasmic side of plasma membrane"/>
    <property type="evidence" value="ECO:0007669"/>
    <property type="project" value="TreeGrafter"/>
</dbReference>
<gene>
    <name evidence="4" type="ORF">CLV52_1412</name>
</gene>
<dbReference type="GO" id="GO:0016887">
    <property type="term" value="F:ATP hydrolysis activity"/>
    <property type="evidence" value="ECO:0007669"/>
    <property type="project" value="TreeGrafter"/>
</dbReference>
<evidence type="ECO:0000256" key="1">
    <source>
        <dbReference type="ARBA" id="ARBA00022741"/>
    </source>
</evidence>
<dbReference type="GO" id="GO:0005829">
    <property type="term" value="C:cytosol"/>
    <property type="evidence" value="ECO:0007669"/>
    <property type="project" value="TreeGrafter"/>
</dbReference>
<comment type="caution">
    <text evidence="4">The sequence shown here is derived from an EMBL/GenBank/DDBJ whole genome shotgun (WGS) entry which is preliminary data.</text>
</comment>
<dbReference type="InterPro" id="IPR027417">
    <property type="entry name" value="P-loop_NTPase"/>
</dbReference>
<keyword evidence="4" id="KW-0966">Cell projection</keyword>
<evidence type="ECO:0000313" key="5">
    <source>
        <dbReference type="Proteomes" id="UP000295344"/>
    </source>
</evidence>
<accession>A0A4R7FSJ7</accession>
<keyword evidence="4" id="KW-0282">Flagellum</keyword>
<evidence type="ECO:0000313" key="4">
    <source>
        <dbReference type="EMBL" id="TDS80842.1"/>
    </source>
</evidence>
<dbReference type="Proteomes" id="UP000295344">
    <property type="component" value="Unassembled WGS sequence"/>
</dbReference>
<proteinExistence type="predicted"/>